<dbReference type="AlphaFoldDB" id="A0A9R0JWU8"/>
<evidence type="ECO:0000313" key="3">
    <source>
        <dbReference type="RefSeq" id="XP_021849465.2"/>
    </source>
</evidence>
<keyword evidence="2" id="KW-1185">Reference proteome</keyword>
<dbReference type="KEGG" id="soe:110789119"/>
<dbReference type="GeneID" id="110789119"/>
<dbReference type="PANTHER" id="PTHR33116">
    <property type="entry name" value="REVERSE TRANSCRIPTASE ZINC-BINDING DOMAIN-CONTAINING PROTEIN-RELATED-RELATED"/>
    <property type="match status" value="1"/>
</dbReference>
<feature type="domain" description="Reverse transcriptase zinc-binding" evidence="1">
    <location>
        <begin position="277"/>
        <end position="366"/>
    </location>
</feature>
<dbReference type="PANTHER" id="PTHR33116:SF78">
    <property type="entry name" value="OS12G0587133 PROTEIN"/>
    <property type="match status" value="1"/>
</dbReference>
<reference evidence="3" key="2">
    <citation type="submission" date="2025-08" db="UniProtKB">
        <authorList>
            <consortium name="RefSeq"/>
        </authorList>
    </citation>
    <scope>IDENTIFICATION</scope>
    <source>
        <tissue evidence="3">Leaf</tissue>
    </source>
</reference>
<reference evidence="2" key="1">
    <citation type="journal article" date="2021" name="Nat. Commun.">
        <title>Genomic analyses provide insights into spinach domestication and the genetic basis of agronomic traits.</title>
        <authorList>
            <person name="Cai X."/>
            <person name="Sun X."/>
            <person name="Xu C."/>
            <person name="Sun H."/>
            <person name="Wang X."/>
            <person name="Ge C."/>
            <person name="Zhang Z."/>
            <person name="Wang Q."/>
            <person name="Fei Z."/>
            <person name="Jiao C."/>
            <person name="Wang Q."/>
        </authorList>
    </citation>
    <scope>NUCLEOTIDE SEQUENCE [LARGE SCALE GENOMIC DNA]</scope>
    <source>
        <strain evidence="2">cv. Varoflay</strain>
    </source>
</reference>
<dbReference type="Proteomes" id="UP000813463">
    <property type="component" value="Chromosome 4"/>
</dbReference>
<name>A0A9R0JWU8_SPIOL</name>
<dbReference type="RefSeq" id="XP_021849465.2">
    <property type="nucleotide sequence ID" value="XM_021993773.2"/>
</dbReference>
<sequence>MTHLFFADDALLFFAATKDSCSAVAKILHQFCGISGQQINLQKSLFKISPNTPSAEKQQFKEILRMDLVQSFGTHLGVPIDLTGKKHTNFQFLVDKVAGKISAWNSCCLSQSQKLVLINSVLIAMTSHVFSCMEVPQSISSKLDSIITRFFGQVIQAELLWLVVVYLGGMRAIGRASNHILRGSNWKVGNGRKIVAGRDKWVNGDTPVFSSTVTLRQAKDWKVHHFILPSGTGWNHREIRSCFEFSYARRIVALELPSNGAEDFLYWKFNKSGILTVKIAYAMLATEDVNDLRVDAGNGIFKILWSMNILPKWKLFLWKFLNNGIATKVNIGHIGIHLSMMCDFCDTGEEDIQHIFRFCGVAQDVWRNGSLVIHSEINETMSFMEWFLFYIRLFQRQDDKNSPRVIYFISTLWGLWLARNNCVFRNESACVSVVNSFIKTGLDQHGILQQHRVPFLRFLHPPKVNSVFPPGFYKVILAGSEDQGPITTIVIDGLWHKNTRNAGMGWFLDNQYTPSDRILGGLKLELRNLLFTQRLWLVFSAYDGRLRRVLEESQFSQTPSDWLNF</sequence>
<accession>A0A9R0JWU8</accession>
<gene>
    <name evidence="3" type="primary">LOC110789119</name>
</gene>
<evidence type="ECO:0000313" key="2">
    <source>
        <dbReference type="Proteomes" id="UP000813463"/>
    </source>
</evidence>
<evidence type="ECO:0000259" key="1">
    <source>
        <dbReference type="Pfam" id="PF13966"/>
    </source>
</evidence>
<protein>
    <recommendedName>
        <fullName evidence="1">Reverse transcriptase zinc-binding domain-containing protein</fullName>
    </recommendedName>
</protein>
<proteinExistence type="predicted"/>
<dbReference type="Pfam" id="PF13966">
    <property type="entry name" value="zf-RVT"/>
    <property type="match status" value="1"/>
</dbReference>
<organism evidence="2 3">
    <name type="scientific">Spinacia oleracea</name>
    <name type="common">Spinach</name>
    <dbReference type="NCBI Taxonomy" id="3562"/>
    <lineage>
        <taxon>Eukaryota</taxon>
        <taxon>Viridiplantae</taxon>
        <taxon>Streptophyta</taxon>
        <taxon>Embryophyta</taxon>
        <taxon>Tracheophyta</taxon>
        <taxon>Spermatophyta</taxon>
        <taxon>Magnoliopsida</taxon>
        <taxon>eudicotyledons</taxon>
        <taxon>Gunneridae</taxon>
        <taxon>Pentapetalae</taxon>
        <taxon>Caryophyllales</taxon>
        <taxon>Chenopodiaceae</taxon>
        <taxon>Chenopodioideae</taxon>
        <taxon>Anserineae</taxon>
        <taxon>Spinacia</taxon>
    </lineage>
</organism>
<dbReference type="InterPro" id="IPR026960">
    <property type="entry name" value="RVT-Znf"/>
</dbReference>